<proteinExistence type="predicted"/>
<protein>
    <submittedName>
        <fullName evidence="1">Substrate-binding periplasmic protein</fullName>
    </submittedName>
</protein>
<reference evidence="1 2" key="1">
    <citation type="submission" date="2024-08" db="EMBL/GenBank/DDBJ databases">
        <authorList>
            <person name="Lu H."/>
        </authorList>
    </citation>
    <scope>NUCLEOTIDE SEQUENCE [LARGE SCALE GENOMIC DNA]</scope>
    <source>
        <strain evidence="1 2">BYS87W</strain>
    </source>
</reference>
<dbReference type="InterPro" id="IPR006311">
    <property type="entry name" value="TAT_signal"/>
</dbReference>
<keyword evidence="2" id="KW-1185">Reference proteome</keyword>
<comment type="caution">
    <text evidence="1">The sequence shown here is derived from an EMBL/GenBank/DDBJ whole genome shotgun (WGS) entry which is preliminary data.</text>
</comment>
<dbReference type="RefSeq" id="WP_394384477.1">
    <property type="nucleotide sequence ID" value="NZ_JBIGIB010000003.1"/>
</dbReference>
<evidence type="ECO:0000313" key="1">
    <source>
        <dbReference type="EMBL" id="MFG6467150.1"/>
    </source>
</evidence>
<accession>A0ABW7GYY4</accession>
<dbReference type="PROSITE" id="PS51318">
    <property type="entry name" value="TAT"/>
    <property type="match status" value="1"/>
</dbReference>
<name>A0ABW7GYY4_9BURK</name>
<organism evidence="1 2">
    <name type="scientific">Pelomonas baiyunensis</name>
    <dbReference type="NCBI Taxonomy" id="3299026"/>
    <lineage>
        <taxon>Bacteria</taxon>
        <taxon>Pseudomonadati</taxon>
        <taxon>Pseudomonadota</taxon>
        <taxon>Betaproteobacteria</taxon>
        <taxon>Burkholderiales</taxon>
        <taxon>Sphaerotilaceae</taxon>
        <taxon>Roseateles</taxon>
    </lineage>
</organism>
<dbReference type="Gene3D" id="3.40.190.10">
    <property type="entry name" value="Periplasmic binding protein-like II"/>
    <property type="match status" value="2"/>
</dbReference>
<dbReference type="EMBL" id="JBIGIB010000003">
    <property type="protein sequence ID" value="MFG6467150.1"/>
    <property type="molecule type" value="Genomic_DNA"/>
</dbReference>
<gene>
    <name evidence="1" type="ORF">ACG01O_11075</name>
</gene>
<sequence length="299" mass="33481">MRHHPPPDPQRRQWLLGSASFTAAMPPATAAASPIEAVYPRMPERPVDGYAYQLLRLALEASGQPFRLRLTAEELPSVRAFKSLESGEFNVMDAGAAPRLAERAEVLPFPLDLGLCGYRVMLVRRDRVAALRQVHDLTDLRRLSFGQGPDWVDNYILRAAGLSVQEAEFLALFRMLEAGRFDAFPLGADEAGTLLDTFRHLAPSVVVLEDWCLHYRFARVLVVRRGQPALRQALSRGLQAIFNDGRAQALLRRDARLGPVLTGQRPLPERVLQLPNPQWTRAFDAIPEPLMFMPGRPAH</sequence>
<dbReference type="SUPFAM" id="SSF53850">
    <property type="entry name" value="Periplasmic binding protein-like II"/>
    <property type="match status" value="1"/>
</dbReference>
<dbReference type="Proteomes" id="UP001606303">
    <property type="component" value="Unassembled WGS sequence"/>
</dbReference>
<evidence type="ECO:0000313" key="2">
    <source>
        <dbReference type="Proteomes" id="UP001606303"/>
    </source>
</evidence>